<feature type="transmembrane region" description="Helical" evidence="6">
    <location>
        <begin position="506"/>
        <end position="522"/>
    </location>
</feature>
<dbReference type="GO" id="GO:0005886">
    <property type="term" value="C:plasma membrane"/>
    <property type="evidence" value="ECO:0007669"/>
    <property type="project" value="UniProtKB-SubCell"/>
</dbReference>
<dbReference type="InterPro" id="IPR004477">
    <property type="entry name" value="ComEC_N"/>
</dbReference>
<dbReference type="GO" id="GO:0030420">
    <property type="term" value="P:establishment of competence for transformation"/>
    <property type="evidence" value="ECO:0007669"/>
    <property type="project" value="InterPro"/>
</dbReference>
<evidence type="ECO:0000256" key="6">
    <source>
        <dbReference type="SAM" id="Phobius"/>
    </source>
</evidence>
<feature type="transmembrane region" description="Helical" evidence="6">
    <location>
        <begin position="264"/>
        <end position="287"/>
    </location>
</feature>
<dbReference type="InterPro" id="IPR001279">
    <property type="entry name" value="Metallo-B-lactamas"/>
</dbReference>
<keyword evidence="4 6" id="KW-1133">Transmembrane helix</keyword>
<feature type="transmembrane region" description="Helical" evidence="6">
    <location>
        <begin position="341"/>
        <end position="358"/>
    </location>
</feature>
<sequence>MPHRRISCECQGLARRSLPSCKTRSACSMQSSPYPERPVLPPMLWAFVTVAFICALILRADVRWLSWIYLGCGLGFAVILLCGLRIEKAKGLCMLLIAVGLLALFVSTLKRQLVEDCKTEFSEVPISAMAFETTSESVPSAQGYRTTANAYLPSGAQTVCWLSSDEPLNAGYLLKGVGRFSAPQDEFAAFCKARGLAGTVKLVAIGSSGPASGLQAALLRWRAQQLQAFDDQASDEHALLAAMVTGSRSAAQQRGIMDLCSQVGISHLVAVSGAHLAILAALMAAAIQKLPLGHKTSLAIQGLMGLVYVCYCGSPPSALRAWSMSQLSLGARWRGRKASSLNALGCVGCIYCLINPAVTGELGFVLSVLSVGAMVLFGPWLRAATKQVLPRRLKAPVHSRHLRVLAQQVGQASQAGILCFCATSLLVAATFSRISLLGPLVSALLAPLFSPLMMMGLASFATSSIPLVGVLTNQAASGLAGLFLGGARLAAMIPGTSFSIELEESVAFLGMALMTAVFLVAWPKPSSRALKAALGGICCILIAMALSPMTIPAQLGVLDVGQGDAILVREGSQAILVDCGPDDSVAQALQRQNVRSLDAIILTHQHDDHYGGLKALASYVRPKKIFVARGVASSLSPEVSSLIDQIGCPVEEVSFGDRLEVGSWTLEVLWPQEQVDGSENEHSLCLKATCKLGLVALLTGDAEQGELAHIAREVGQIDLLKVGHHGSAVSISPEEAHILQPVLAVASAGAHNRYGHPSEECQQVLAEAHSGFLCTKDAGDIVVQGQKTEEGNLSVHCEHAGILKGPSGRETLDAVA</sequence>
<dbReference type="SUPFAM" id="SSF56281">
    <property type="entry name" value="Metallo-hydrolase/oxidoreductase"/>
    <property type="match status" value="1"/>
</dbReference>
<dbReference type="PANTHER" id="PTHR30619:SF7">
    <property type="entry name" value="BETA-LACTAMASE DOMAIN PROTEIN"/>
    <property type="match status" value="1"/>
</dbReference>
<dbReference type="InterPro" id="IPR052159">
    <property type="entry name" value="Competence_DNA_uptake"/>
</dbReference>
<dbReference type="CDD" id="cd07731">
    <property type="entry name" value="ComA-like_MBL-fold"/>
    <property type="match status" value="1"/>
</dbReference>
<evidence type="ECO:0000256" key="1">
    <source>
        <dbReference type="ARBA" id="ARBA00004651"/>
    </source>
</evidence>
<dbReference type="InterPro" id="IPR004797">
    <property type="entry name" value="Competence_ComEC/Rec2"/>
</dbReference>
<evidence type="ECO:0000313" key="9">
    <source>
        <dbReference type="Proteomes" id="UP000310263"/>
    </source>
</evidence>
<reference evidence="8 9" key="1">
    <citation type="submission" date="2019-04" db="EMBL/GenBank/DDBJ databases">
        <title>Microbes associate with the intestines of laboratory mice.</title>
        <authorList>
            <person name="Navarre W."/>
            <person name="Wong E."/>
            <person name="Huang K."/>
            <person name="Tropini C."/>
            <person name="Ng K."/>
            <person name="Yu B."/>
        </authorList>
    </citation>
    <scope>NUCLEOTIDE SEQUENCE [LARGE SCALE GENOMIC DNA]</scope>
    <source>
        <strain evidence="8 9">NM07_P-09</strain>
    </source>
</reference>
<dbReference type="OrthoDB" id="7177610at2"/>
<comment type="subcellular location">
    <subcellularLocation>
        <location evidence="1">Cell membrane</location>
        <topology evidence="1">Multi-pass membrane protein</topology>
    </subcellularLocation>
</comment>
<dbReference type="NCBIfam" id="TIGR00361">
    <property type="entry name" value="ComEC_Rec2"/>
    <property type="match status" value="1"/>
</dbReference>
<evidence type="ECO:0000256" key="2">
    <source>
        <dbReference type="ARBA" id="ARBA00022475"/>
    </source>
</evidence>
<dbReference type="Proteomes" id="UP000310263">
    <property type="component" value="Unassembled WGS sequence"/>
</dbReference>
<gene>
    <name evidence="8" type="ORF">E5334_06610</name>
</gene>
<feature type="transmembrane region" description="Helical" evidence="6">
    <location>
        <begin position="364"/>
        <end position="384"/>
    </location>
</feature>
<name>A0A4S2EZ73_9ACTN</name>
<feature type="transmembrane region" description="Helical" evidence="6">
    <location>
        <begin position="91"/>
        <end position="109"/>
    </location>
</feature>
<keyword evidence="5 6" id="KW-0472">Membrane</keyword>
<evidence type="ECO:0000259" key="7">
    <source>
        <dbReference type="SMART" id="SM00849"/>
    </source>
</evidence>
<keyword evidence="2" id="KW-1003">Cell membrane</keyword>
<dbReference type="Pfam" id="PF03772">
    <property type="entry name" value="Competence"/>
    <property type="match status" value="1"/>
</dbReference>
<feature type="transmembrane region" description="Helical" evidence="6">
    <location>
        <begin position="415"/>
        <end position="436"/>
    </location>
</feature>
<dbReference type="Gene3D" id="3.60.15.10">
    <property type="entry name" value="Ribonuclease Z/Hydroxyacylglutathione hydrolase-like"/>
    <property type="match status" value="1"/>
</dbReference>
<dbReference type="InterPro" id="IPR035681">
    <property type="entry name" value="ComA-like_MBL"/>
</dbReference>
<dbReference type="RefSeq" id="WP_136012808.1">
    <property type="nucleotide sequence ID" value="NZ_SRYE01000004.1"/>
</dbReference>
<dbReference type="EMBL" id="SRYE01000004">
    <property type="protein sequence ID" value="TGY61675.1"/>
    <property type="molecule type" value="Genomic_DNA"/>
</dbReference>
<evidence type="ECO:0000313" key="8">
    <source>
        <dbReference type="EMBL" id="TGY61675.1"/>
    </source>
</evidence>
<dbReference type="NCBIfam" id="TIGR00360">
    <property type="entry name" value="ComEC_N-term"/>
    <property type="match status" value="1"/>
</dbReference>
<feature type="domain" description="Metallo-beta-lactamase" evidence="7">
    <location>
        <begin position="562"/>
        <end position="751"/>
    </location>
</feature>
<dbReference type="AlphaFoldDB" id="A0A4S2EZ73"/>
<feature type="transmembrane region" description="Helical" evidence="6">
    <location>
        <begin position="529"/>
        <end position="549"/>
    </location>
</feature>
<feature type="transmembrane region" description="Helical" evidence="6">
    <location>
        <begin position="448"/>
        <end position="472"/>
    </location>
</feature>
<dbReference type="SMART" id="SM00849">
    <property type="entry name" value="Lactamase_B"/>
    <property type="match status" value="1"/>
</dbReference>
<evidence type="ECO:0000256" key="5">
    <source>
        <dbReference type="ARBA" id="ARBA00023136"/>
    </source>
</evidence>
<dbReference type="InterPro" id="IPR036866">
    <property type="entry name" value="RibonucZ/Hydroxyglut_hydro"/>
</dbReference>
<feature type="transmembrane region" description="Helical" evidence="6">
    <location>
        <begin position="64"/>
        <end position="84"/>
    </location>
</feature>
<accession>A0A4S2EZ73</accession>
<keyword evidence="3 6" id="KW-0812">Transmembrane</keyword>
<protein>
    <submittedName>
        <fullName evidence="8">DNA internalization-related competence protein ComEC/Rec2</fullName>
    </submittedName>
</protein>
<proteinExistence type="predicted"/>
<dbReference type="Pfam" id="PF00753">
    <property type="entry name" value="Lactamase_B"/>
    <property type="match status" value="1"/>
</dbReference>
<dbReference type="PANTHER" id="PTHR30619">
    <property type="entry name" value="DNA INTERNALIZATION/COMPETENCE PROTEIN COMEC/REC2"/>
    <property type="match status" value="1"/>
</dbReference>
<comment type="caution">
    <text evidence="8">The sequence shown here is derived from an EMBL/GenBank/DDBJ whole genome shotgun (WGS) entry which is preliminary data.</text>
</comment>
<evidence type="ECO:0000256" key="4">
    <source>
        <dbReference type="ARBA" id="ARBA00022989"/>
    </source>
</evidence>
<evidence type="ECO:0000256" key="3">
    <source>
        <dbReference type="ARBA" id="ARBA00022692"/>
    </source>
</evidence>
<keyword evidence="9" id="KW-1185">Reference proteome</keyword>
<organism evidence="8 9">
    <name type="scientific">Muricaecibacterium torontonense</name>
    <dbReference type="NCBI Taxonomy" id="3032871"/>
    <lineage>
        <taxon>Bacteria</taxon>
        <taxon>Bacillati</taxon>
        <taxon>Actinomycetota</taxon>
        <taxon>Coriobacteriia</taxon>
        <taxon>Coriobacteriales</taxon>
        <taxon>Atopobiaceae</taxon>
        <taxon>Muricaecibacterium</taxon>
    </lineage>
</organism>
<feature type="transmembrane region" description="Helical" evidence="6">
    <location>
        <begin position="39"/>
        <end position="58"/>
    </location>
</feature>
<feature type="transmembrane region" description="Helical" evidence="6">
    <location>
        <begin position="479"/>
        <end position="500"/>
    </location>
</feature>